<protein>
    <submittedName>
        <fullName evidence="7">PRESSED FLOWER a</fullName>
    </submittedName>
</protein>
<gene>
    <name evidence="7" type="ORF">MUK42_26376</name>
</gene>
<evidence type="ECO:0000256" key="6">
    <source>
        <dbReference type="ARBA" id="ARBA00023242"/>
    </source>
</evidence>
<organism evidence="7 8">
    <name type="scientific">Musa troglodytarum</name>
    <name type="common">fe'i banana</name>
    <dbReference type="NCBI Taxonomy" id="320322"/>
    <lineage>
        <taxon>Eukaryota</taxon>
        <taxon>Viridiplantae</taxon>
        <taxon>Streptophyta</taxon>
        <taxon>Embryophyta</taxon>
        <taxon>Tracheophyta</taxon>
        <taxon>Spermatophyta</taxon>
        <taxon>Magnoliopsida</taxon>
        <taxon>Liliopsida</taxon>
        <taxon>Zingiberales</taxon>
        <taxon>Musaceae</taxon>
        <taxon>Musa</taxon>
    </lineage>
</organism>
<evidence type="ECO:0000256" key="1">
    <source>
        <dbReference type="ARBA" id="ARBA00022473"/>
    </source>
</evidence>
<evidence type="ECO:0000313" key="7">
    <source>
        <dbReference type="EMBL" id="URE34392.1"/>
    </source>
</evidence>
<evidence type="ECO:0000256" key="4">
    <source>
        <dbReference type="ARBA" id="ARBA00023155"/>
    </source>
</evidence>
<dbReference type="GO" id="GO:0003677">
    <property type="term" value="F:DNA binding"/>
    <property type="evidence" value="ECO:0007669"/>
    <property type="project" value="UniProtKB-KW"/>
</dbReference>
<keyword evidence="6" id="KW-0539">Nucleus</keyword>
<proteinExistence type="predicted"/>
<evidence type="ECO:0000256" key="3">
    <source>
        <dbReference type="ARBA" id="ARBA00023125"/>
    </source>
</evidence>
<dbReference type="GO" id="GO:0099402">
    <property type="term" value="P:plant organ development"/>
    <property type="evidence" value="ECO:0007669"/>
    <property type="project" value="InterPro"/>
</dbReference>
<dbReference type="EMBL" id="CP097510">
    <property type="protein sequence ID" value="URE34392.1"/>
    <property type="molecule type" value="Genomic_DNA"/>
</dbReference>
<keyword evidence="4" id="KW-0371">Homeobox</keyword>
<dbReference type="GO" id="GO:0003700">
    <property type="term" value="F:DNA-binding transcription factor activity"/>
    <property type="evidence" value="ECO:0007669"/>
    <property type="project" value="InterPro"/>
</dbReference>
<dbReference type="AlphaFoldDB" id="A0A9E7HQY2"/>
<keyword evidence="8" id="KW-1185">Reference proteome</keyword>
<dbReference type="InterPro" id="IPR044555">
    <property type="entry name" value="WUSCHEL-like"/>
</dbReference>
<evidence type="ECO:0000256" key="2">
    <source>
        <dbReference type="ARBA" id="ARBA00023015"/>
    </source>
</evidence>
<dbReference type="PANTHER" id="PTHR45940">
    <property type="entry name" value="WUSCHEL-RELATED HOMEOBOX 1-RELATED"/>
    <property type="match status" value="1"/>
</dbReference>
<reference evidence="7" key="1">
    <citation type="submission" date="2022-05" db="EMBL/GenBank/DDBJ databases">
        <title>The Musa troglodytarum L. genome provides insights into the mechanism of non-climacteric behaviour and enrichment of carotenoids.</title>
        <authorList>
            <person name="Wang J."/>
        </authorList>
    </citation>
    <scope>NUCLEOTIDE SEQUENCE</scope>
    <source>
        <tissue evidence="7">Leaf</tissue>
    </source>
</reference>
<keyword evidence="2" id="KW-0805">Transcription regulation</keyword>
<evidence type="ECO:0000256" key="5">
    <source>
        <dbReference type="ARBA" id="ARBA00023163"/>
    </source>
</evidence>
<name>A0A9E7HQY2_9LILI</name>
<keyword evidence="5" id="KW-0804">Transcription</keyword>
<accession>A0A9E7HQY2</accession>
<sequence length="207" mass="23668">MLQEEIFRSGVRTPSAPQIQKMKARLSNCGRIEGKNVFYCFQNHKARERQKLRRRLSRHYQLLYSGHSVPHRQLYRMQDAPACPHLLHHATPTHSHPAESNGGLNLLEISNAEEAPETNYETFGHEWTSMMMLPNRTLSISFQPRAPASRMSAPHPSPRLLHRSTKRNINDLHLFSCLSMHTGTAMWCHSVRPSACTAPSSFSYLSL</sequence>
<dbReference type="Proteomes" id="UP001055439">
    <property type="component" value="Chromosome 8"/>
</dbReference>
<dbReference type="PANTHER" id="PTHR45940:SF42">
    <property type="entry name" value="WUSCHEL-RELATED HOMEOBOX 3"/>
    <property type="match status" value="1"/>
</dbReference>
<keyword evidence="3" id="KW-0238">DNA-binding</keyword>
<evidence type="ECO:0000313" key="8">
    <source>
        <dbReference type="Proteomes" id="UP001055439"/>
    </source>
</evidence>
<keyword evidence="1" id="KW-0217">Developmental protein</keyword>